<comment type="caution">
    <text evidence="1">The sequence shown here is derived from an EMBL/GenBank/DDBJ whole genome shotgun (WGS) entry which is preliminary data.</text>
</comment>
<sequence length="130" mass="14322">MFEKITIMSVAGQMARHATSRQSLISQNIAHADTPNFKAKDIIEFSSEMPEEVDSSVFRATRSGHVGASEVNSLNAQISETNFPADPNGNTVSVEHEILKSIEAERQHSRAIAIYQHSIDLLKMSIGRGR</sequence>
<proteinExistence type="predicted"/>
<dbReference type="EMBL" id="SOBH01000003">
    <property type="protein sequence ID" value="TDT73851.1"/>
    <property type="molecule type" value="Genomic_DNA"/>
</dbReference>
<dbReference type="RefSeq" id="WP_162848089.1">
    <property type="nucleotide sequence ID" value="NZ_SOBH01000003.1"/>
</dbReference>
<dbReference type="AlphaFoldDB" id="A0A4R7LHN6"/>
<organism evidence="1 2">
    <name type="scientific">Litoreibacter halocynthiae</name>
    <dbReference type="NCBI Taxonomy" id="1242689"/>
    <lineage>
        <taxon>Bacteria</taxon>
        <taxon>Pseudomonadati</taxon>
        <taxon>Pseudomonadota</taxon>
        <taxon>Alphaproteobacteria</taxon>
        <taxon>Rhodobacterales</taxon>
        <taxon>Roseobacteraceae</taxon>
        <taxon>Litoreibacter</taxon>
    </lineage>
</organism>
<evidence type="ECO:0000313" key="1">
    <source>
        <dbReference type="EMBL" id="TDT73851.1"/>
    </source>
</evidence>
<protein>
    <submittedName>
        <fullName evidence="1">Flagellar basal-body rod protein FlgB</fullName>
    </submittedName>
</protein>
<dbReference type="NCBIfam" id="NF009270">
    <property type="entry name" value="PRK12627.1"/>
    <property type="match status" value="1"/>
</dbReference>
<keyword evidence="1" id="KW-0969">Cilium</keyword>
<reference evidence="1 2" key="1">
    <citation type="submission" date="2019-03" db="EMBL/GenBank/DDBJ databases">
        <title>Genomic Encyclopedia of Archaeal and Bacterial Type Strains, Phase II (KMG-II): from individual species to whole genera.</title>
        <authorList>
            <person name="Goeker M."/>
        </authorList>
    </citation>
    <scope>NUCLEOTIDE SEQUENCE [LARGE SCALE GENOMIC DNA]</scope>
    <source>
        <strain evidence="1 2">DSM 29467</strain>
    </source>
</reference>
<gene>
    <name evidence="1" type="ORF">BDE40_2629</name>
</gene>
<accession>A0A4R7LHN6</accession>
<name>A0A4R7LHN6_9RHOB</name>
<keyword evidence="2" id="KW-1185">Reference proteome</keyword>
<keyword evidence="1" id="KW-0966">Cell projection</keyword>
<keyword evidence="1" id="KW-0282">Flagellum</keyword>
<evidence type="ECO:0000313" key="2">
    <source>
        <dbReference type="Proteomes" id="UP000294563"/>
    </source>
</evidence>
<dbReference type="Proteomes" id="UP000294563">
    <property type="component" value="Unassembled WGS sequence"/>
</dbReference>